<evidence type="ECO:0000256" key="1">
    <source>
        <dbReference type="SAM" id="Phobius"/>
    </source>
</evidence>
<keyword evidence="3" id="KW-1185">Reference proteome</keyword>
<dbReference type="AlphaFoldDB" id="A0AAQ3NVA3"/>
<feature type="transmembrane region" description="Helical" evidence="1">
    <location>
        <begin position="50"/>
        <end position="74"/>
    </location>
</feature>
<organism evidence="2 3">
    <name type="scientific">Vigna mungo</name>
    <name type="common">Black gram</name>
    <name type="synonym">Phaseolus mungo</name>
    <dbReference type="NCBI Taxonomy" id="3915"/>
    <lineage>
        <taxon>Eukaryota</taxon>
        <taxon>Viridiplantae</taxon>
        <taxon>Streptophyta</taxon>
        <taxon>Embryophyta</taxon>
        <taxon>Tracheophyta</taxon>
        <taxon>Spermatophyta</taxon>
        <taxon>Magnoliopsida</taxon>
        <taxon>eudicotyledons</taxon>
        <taxon>Gunneridae</taxon>
        <taxon>Pentapetalae</taxon>
        <taxon>rosids</taxon>
        <taxon>fabids</taxon>
        <taxon>Fabales</taxon>
        <taxon>Fabaceae</taxon>
        <taxon>Papilionoideae</taxon>
        <taxon>50 kb inversion clade</taxon>
        <taxon>NPAAA clade</taxon>
        <taxon>indigoferoid/millettioid clade</taxon>
        <taxon>Phaseoleae</taxon>
        <taxon>Vigna</taxon>
    </lineage>
</organism>
<evidence type="ECO:0000313" key="3">
    <source>
        <dbReference type="Proteomes" id="UP001374535"/>
    </source>
</evidence>
<sequence length="199" mass="21855">MFMYFEKKTTEVIKKIIFSPMFAAGIVSTSHVSVQNCIFSLVSDYRASMIAYHSITPLLAPTLFLQELLAALMFRYKIAFLTGKRLQGLCNRLPSHHTPTCSNLAGTVSSSHGLVQNCIFSLVSDYRASAGTVSSSHGLVQNCIFSLVSDYRASAGTVSSSHGLVQNFIFSLVSDYRTTVIAYHSITHLLASTLLLWND</sequence>
<reference evidence="2 3" key="1">
    <citation type="journal article" date="2023" name="Life. Sci Alliance">
        <title>Evolutionary insights into 3D genome organization and epigenetic landscape of Vigna mungo.</title>
        <authorList>
            <person name="Junaid A."/>
            <person name="Singh B."/>
            <person name="Bhatia S."/>
        </authorList>
    </citation>
    <scope>NUCLEOTIDE SEQUENCE [LARGE SCALE GENOMIC DNA]</scope>
    <source>
        <strain evidence="2">Urdbean</strain>
    </source>
</reference>
<keyword evidence="1" id="KW-1133">Transmembrane helix</keyword>
<gene>
    <name evidence="2" type="ORF">V8G54_009842</name>
</gene>
<feature type="transmembrane region" description="Helical" evidence="1">
    <location>
        <begin position="12"/>
        <end position="30"/>
    </location>
</feature>
<proteinExistence type="predicted"/>
<keyword evidence="1" id="KW-0812">Transmembrane</keyword>
<evidence type="ECO:0000313" key="2">
    <source>
        <dbReference type="EMBL" id="WVZ16860.1"/>
    </source>
</evidence>
<accession>A0AAQ3NVA3</accession>
<name>A0AAQ3NVA3_VIGMU</name>
<protein>
    <submittedName>
        <fullName evidence="2">Uncharacterized protein</fullName>
    </submittedName>
</protein>
<dbReference type="EMBL" id="CP144698">
    <property type="protein sequence ID" value="WVZ16860.1"/>
    <property type="molecule type" value="Genomic_DNA"/>
</dbReference>
<keyword evidence="1" id="KW-0472">Membrane</keyword>
<dbReference type="Proteomes" id="UP001374535">
    <property type="component" value="Chromosome 3"/>
</dbReference>